<dbReference type="RefSeq" id="WP_258798468.1">
    <property type="nucleotide sequence ID" value="NZ_JANTHX010000007.1"/>
</dbReference>
<keyword evidence="1" id="KW-0812">Transmembrane</keyword>
<proteinExistence type="predicted"/>
<reference evidence="2 3" key="1">
    <citation type="submission" date="2022-08" db="EMBL/GenBank/DDBJ databases">
        <authorList>
            <person name="Li F."/>
        </authorList>
    </citation>
    <scope>NUCLEOTIDE SEQUENCE [LARGE SCALE GENOMIC DNA]</scope>
    <source>
        <strain evidence="2 3">10F1B-8-1</strain>
    </source>
</reference>
<comment type="caution">
    <text evidence="2">The sequence shown here is derived from an EMBL/GenBank/DDBJ whole genome shotgun (WGS) entry which is preliminary data.</text>
</comment>
<evidence type="ECO:0000313" key="2">
    <source>
        <dbReference type="EMBL" id="MCS0499425.1"/>
    </source>
</evidence>
<keyword evidence="3" id="KW-1185">Reference proteome</keyword>
<organism evidence="2 3">
    <name type="scientific">Protaetiibacter mangrovi</name>
    <dbReference type="NCBI Taxonomy" id="2970926"/>
    <lineage>
        <taxon>Bacteria</taxon>
        <taxon>Bacillati</taxon>
        <taxon>Actinomycetota</taxon>
        <taxon>Actinomycetes</taxon>
        <taxon>Micrococcales</taxon>
        <taxon>Microbacteriaceae</taxon>
        <taxon>Protaetiibacter</taxon>
    </lineage>
</organism>
<dbReference type="Proteomes" id="UP001205337">
    <property type="component" value="Unassembled WGS sequence"/>
</dbReference>
<keyword evidence="1" id="KW-1133">Transmembrane helix</keyword>
<protein>
    <submittedName>
        <fullName evidence="2">Uncharacterized protein</fullName>
    </submittedName>
</protein>
<evidence type="ECO:0000313" key="3">
    <source>
        <dbReference type="Proteomes" id="UP001205337"/>
    </source>
</evidence>
<evidence type="ECO:0000256" key="1">
    <source>
        <dbReference type="SAM" id="Phobius"/>
    </source>
</evidence>
<sequence length="286" mass="27785">MARALGIVVALSGSLAGTALLWYGGGNTVLRMSQYGVDGGSGGFPALAGLGAVLLGVAAFSVRWSSLGVLIAGGAHLAFSLLALLVPTSTGGAGSPAIALLDALVAVDPGLASGGFYVVAFGASLLIGAALLGVGAVARRRAPNLGWRIASGVGGVLAIGAAVWAFTAGGSFYRSVFQLLDWQLGPALAVTLAGAVFGLALLPAGRSPIGAWLAGPVLALVGVVLLVVDSDAYADAPNGVLATLPVLGWSGAILAVGLSVTGLALGVTLRPVRSAGAVQDRGSAAV</sequence>
<feature type="transmembrane region" description="Helical" evidence="1">
    <location>
        <begin position="40"/>
        <end position="60"/>
    </location>
</feature>
<accession>A0ABT1ZFB8</accession>
<name>A0ABT1ZFB8_9MICO</name>
<feature type="transmembrane region" description="Helical" evidence="1">
    <location>
        <begin position="248"/>
        <end position="269"/>
    </location>
</feature>
<feature type="transmembrane region" description="Helical" evidence="1">
    <location>
        <begin position="116"/>
        <end position="137"/>
    </location>
</feature>
<dbReference type="EMBL" id="JANTHX010000007">
    <property type="protein sequence ID" value="MCS0499425.1"/>
    <property type="molecule type" value="Genomic_DNA"/>
</dbReference>
<feature type="transmembrane region" description="Helical" evidence="1">
    <location>
        <begin position="184"/>
        <end position="202"/>
    </location>
</feature>
<feature type="transmembrane region" description="Helical" evidence="1">
    <location>
        <begin position="209"/>
        <end position="228"/>
    </location>
</feature>
<feature type="transmembrane region" description="Helical" evidence="1">
    <location>
        <begin position="149"/>
        <end position="172"/>
    </location>
</feature>
<gene>
    <name evidence="2" type="ORF">NUH29_07665</name>
</gene>
<keyword evidence="1" id="KW-0472">Membrane</keyword>